<evidence type="ECO:0008006" key="3">
    <source>
        <dbReference type="Google" id="ProtNLM"/>
    </source>
</evidence>
<dbReference type="STRING" id="314344.AL013_05110"/>
<dbReference type="RefSeq" id="WP_009850718.1">
    <property type="nucleotide sequence ID" value="NZ_DS022295.1"/>
</dbReference>
<proteinExistence type="predicted"/>
<keyword evidence="2" id="KW-1185">Reference proteome</keyword>
<reference evidence="1 2" key="1">
    <citation type="submission" date="2006-09" db="EMBL/GenBank/DDBJ databases">
        <authorList>
            <person name="Emerson D."/>
            <person name="Ferriera S."/>
            <person name="Johnson J."/>
            <person name="Kravitz S."/>
            <person name="Halpern A."/>
            <person name="Remington K."/>
            <person name="Beeson K."/>
            <person name="Tran B."/>
            <person name="Rogers Y.-H."/>
            <person name="Friedman R."/>
            <person name="Venter J.C."/>
        </authorList>
    </citation>
    <scope>NUCLEOTIDE SEQUENCE [LARGE SCALE GENOMIC DNA]</scope>
    <source>
        <strain evidence="1 2">PV-1</strain>
    </source>
</reference>
<dbReference type="OrthoDB" id="5624888at2"/>
<dbReference type="Proteomes" id="UP000005297">
    <property type="component" value="Unassembled WGS sequence"/>
</dbReference>
<dbReference type="HOGENOM" id="CLU_149286_0_0_0"/>
<organism evidence="1 2">
    <name type="scientific">Mariprofundus ferrooxydans PV-1</name>
    <dbReference type="NCBI Taxonomy" id="314345"/>
    <lineage>
        <taxon>Bacteria</taxon>
        <taxon>Pseudomonadati</taxon>
        <taxon>Pseudomonadota</taxon>
        <taxon>Candidatius Mariprofundia</taxon>
        <taxon>Mariprofundales</taxon>
        <taxon>Mariprofundaceae</taxon>
        <taxon>Mariprofundus</taxon>
    </lineage>
</organism>
<name>Q0F251_9PROT</name>
<sequence>MKLTPHLFIALIVLLSGYSEAFARGGHKLHVQASAYNSLKSQTNGNPSVGAWGDHIKPGMKIIAVSRDLIKMGLRHNTRVKIDGLPGYYLVKDKMHKRWRRKIDIYMGRDVKAARRWGKRDIIIRW</sequence>
<dbReference type="CDD" id="cd22784">
    <property type="entry name" value="DPBB_MltA_YuiC-like"/>
    <property type="match status" value="1"/>
</dbReference>
<dbReference type="EMBL" id="AATS01000002">
    <property type="protein sequence ID" value="EAU55699.1"/>
    <property type="molecule type" value="Genomic_DNA"/>
</dbReference>
<dbReference type="AlphaFoldDB" id="Q0F251"/>
<accession>Q0F251</accession>
<comment type="caution">
    <text evidence="1">The sequence shown here is derived from an EMBL/GenBank/DDBJ whole genome shotgun (WGS) entry which is preliminary data.</text>
</comment>
<evidence type="ECO:0000313" key="1">
    <source>
        <dbReference type="EMBL" id="EAU55699.1"/>
    </source>
</evidence>
<dbReference type="InParanoid" id="Q0F251"/>
<gene>
    <name evidence="1" type="ORF">SPV1_02087</name>
</gene>
<dbReference type="eggNOG" id="COG3584">
    <property type="taxonomic scope" value="Bacteria"/>
</dbReference>
<protein>
    <recommendedName>
        <fullName evidence="3">3D (Asp-Asp-Asp) domain-containing protein</fullName>
    </recommendedName>
</protein>
<evidence type="ECO:0000313" key="2">
    <source>
        <dbReference type="Proteomes" id="UP000005297"/>
    </source>
</evidence>